<sequence length="323" mass="35861">MRKEDRMKNTIRSFLTLVVTFIAFLATDLVRGATAAFTEFVGFGSVENAINLYAVPNSTGMSVSVLEQTSEGENKLHVKGQLSANINFTTKEALDAFFRQQVELVAQGALTNTLVDKDALFKIFGVTDRGSWNLGILYSLYCIEYFHLVKDPDGSYRLPSFEGLEMVLATTMIFEIPGLEWARIEALPSISGSRIKFSTSEILFEEDSRFDVPNAINIKLGYGYIEIDTKLAVAGTNNMGNQIPETKIFLRSFQNIEGQMTFDITGGDPGRVLLAQEAPSPIGPWTDVGEKIVVPRNGYPLTWAYPTGISRFYRARSVNDVPF</sequence>
<gene>
    <name evidence="1" type="ORF">US45_C0014G0003</name>
</gene>
<evidence type="ECO:0000313" key="1">
    <source>
        <dbReference type="EMBL" id="KKQ32960.1"/>
    </source>
</evidence>
<dbReference type="Proteomes" id="UP000034701">
    <property type="component" value="Unassembled WGS sequence"/>
</dbReference>
<name>A0A0G0H342_9BACT</name>
<dbReference type="EMBL" id="LBTA01000014">
    <property type="protein sequence ID" value="KKQ32960.1"/>
    <property type="molecule type" value="Genomic_DNA"/>
</dbReference>
<proteinExistence type="predicted"/>
<reference evidence="1 2" key="1">
    <citation type="journal article" date="2015" name="Nature">
        <title>rRNA introns, odd ribosomes, and small enigmatic genomes across a large radiation of phyla.</title>
        <authorList>
            <person name="Brown C.T."/>
            <person name="Hug L.A."/>
            <person name="Thomas B.C."/>
            <person name="Sharon I."/>
            <person name="Castelle C.J."/>
            <person name="Singh A."/>
            <person name="Wilkins M.J."/>
            <person name="Williams K.H."/>
            <person name="Banfield J.F."/>
        </authorList>
    </citation>
    <scope>NUCLEOTIDE SEQUENCE [LARGE SCALE GENOMIC DNA]</scope>
</reference>
<comment type="caution">
    <text evidence="1">The sequence shown here is derived from an EMBL/GenBank/DDBJ whole genome shotgun (WGS) entry which is preliminary data.</text>
</comment>
<accession>A0A0G0H342</accession>
<organism evidence="1 2">
    <name type="scientific">Candidatus Nomurabacteria bacterium GW2011_GWA1_37_20</name>
    <dbReference type="NCBI Taxonomy" id="1618729"/>
    <lineage>
        <taxon>Bacteria</taxon>
        <taxon>Candidatus Nomuraibacteriota</taxon>
    </lineage>
</organism>
<dbReference type="AlphaFoldDB" id="A0A0G0H342"/>
<evidence type="ECO:0000313" key="2">
    <source>
        <dbReference type="Proteomes" id="UP000034701"/>
    </source>
</evidence>
<protein>
    <submittedName>
        <fullName evidence="1">Uncharacterized protein</fullName>
    </submittedName>
</protein>